<evidence type="ECO:0000256" key="4">
    <source>
        <dbReference type="SAM" id="Phobius"/>
    </source>
</evidence>
<dbReference type="Gene3D" id="3.40.309.10">
    <property type="entry name" value="Aldehyde Dehydrogenase, Chain A, domain 2"/>
    <property type="match status" value="1"/>
</dbReference>
<dbReference type="InterPro" id="IPR016163">
    <property type="entry name" value="Ald_DH_C"/>
</dbReference>
<dbReference type="OrthoDB" id="310895at2759"/>
<dbReference type="GO" id="GO:0016620">
    <property type="term" value="F:oxidoreductase activity, acting on the aldehyde or oxo group of donors, NAD or NADP as acceptor"/>
    <property type="evidence" value="ECO:0007669"/>
    <property type="project" value="InterPro"/>
</dbReference>
<dbReference type="AlphaFoldDB" id="X6MFA0"/>
<keyword evidence="7" id="KW-1185">Reference proteome</keyword>
<evidence type="ECO:0000256" key="3">
    <source>
        <dbReference type="RuleBase" id="RU003345"/>
    </source>
</evidence>
<gene>
    <name evidence="6" type="ORF">RFI_25656</name>
</gene>
<dbReference type="PROSITE" id="PS00687">
    <property type="entry name" value="ALDEHYDE_DEHYDR_GLU"/>
    <property type="match status" value="1"/>
</dbReference>
<keyword evidence="1 3" id="KW-0560">Oxidoreductase</keyword>
<feature type="non-terminal residue" evidence="6">
    <location>
        <position position="1"/>
    </location>
</feature>
<dbReference type="SUPFAM" id="SSF53720">
    <property type="entry name" value="ALDH-like"/>
    <property type="match status" value="1"/>
</dbReference>
<keyword evidence="4" id="KW-1133">Transmembrane helix</keyword>
<proteinExistence type="inferred from homology"/>
<dbReference type="PANTHER" id="PTHR11699">
    <property type="entry name" value="ALDEHYDE DEHYDROGENASE-RELATED"/>
    <property type="match status" value="1"/>
</dbReference>
<feature type="transmembrane region" description="Helical" evidence="4">
    <location>
        <begin position="260"/>
        <end position="280"/>
    </location>
</feature>
<reference evidence="6 7" key="1">
    <citation type="journal article" date="2013" name="Curr. Biol.">
        <title>The Genome of the Foraminiferan Reticulomyxa filosa.</title>
        <authorList>
            <person name="Glockner G."/>
            <person name="Hulsmann N."/>
            <person name="Schleicher M."/>
            <person name="Noegel A.A."/>
            <person name="Eichinger L."/>
            <person name="Gallinger C."/>
            <person name="Pawlowski J."/>
            <person name="Sierra R."/>
            <person name="Euteneuer U."/>
            <person name="Pillet L."/>
            <person name="Moustafa A."/>
            <person name="Platzer M."/>
            <person name="Groth M."/>
            <person name="Szafranski K."/>
            <person name="Schliwa M."/>
        </authorList>
    </citation>
    <scope>NUCLEOTIDE SEQUENCE [LARGE SCALE GENOMIC DNA]</scope>
</reference>
<feature type="active site" evidence="2">
    <location>
        <position position="599"/>
    </location>
</feature>
<organism evidence="6 7">
    <name type="scientific">Reticulomyxa filosa</name>
    <dbReference type="NCBI Taxonomy" id="46433"/>
    <lineage>
        <taxon>Eukaryota</taxon>
        <taxon>Sar</taxon>
        <taxon>Rhizaria</taxon>
        <taxon>Retaria</taxon>
        <taxon>Foraminifera</taxon>
        <taxon>Monothalamids</taxon>
        <taxon>Reticulomyxidae</taxon>
        <taxon>Reticulomyxa</taxon>
    </lineage>
</organism>
<dbReference type="PROSITE" id="PS00070">
    <property type="entry name" value="ALDEHYDE_DEHYDR_CYS"/>
    <property type="match status" value="1"/>
</dbReference>
<dbReference type="Gene3D" id="3.40.605.10">
    <property type="entry name" value="Aldehyde Dehydrogenase, Chain A, domain 1"/>
    <property type="match status" value="1"/>
</dbReference>
<evidence type="ECO:0000256" key="1">
    <source>
        <dbReference type="ARBA" id="ARBA00023002"/>
    </source>
</evidence>
<name>X6MFA0_RETFI</name>
<dbReference type="InterPro" id="IPR016162">
    <property type="entry name" value="Ald_DH_N"/>
</dbReference>
<feature type="non-terminal residue" evidence="6">
    <location>
        <position position="763"/>
    </location>
</feature>
<dbReference type="InterPro" id="IPR029510">
    <property type="entry name" value="Ald_DH_CS_GLU"/>
</dbReference>
<comment type="caution">
    <text evidence="6">The sequence shown here is derived from an EMBL/GenBank/DDBJ whole genome shotgun (WGS) entry which is preliminary data.</text>
</comment>
<dbReference type="Pfam" id="PF00171">
    <property type="entry name" value="Aldedh"/>
    <property type="match status" value="1"/>
</dbReference>
<evidence type="ECO:0000313" key="6">
    <source>
        <dbReference type="EMBL" id="ETO11720.1"/>
    </source>
</evidence>
<evidence type="ECO:0000256" key="2">
    <source>
        <dbReference type="PROSITE-ProRule" id="PRU10007"/>
    </source>
</evidence>
<dbReference type="InterPro" id="IPR015590">
    <property type="entry name" value="Aldehyde_DH_dom"/>
</dbReference>
<protein>
    <submittedName>
        <fullName evidence="6">Betaine aldehyde dehydrogenase</fullName>
    </submittedName>
</protein>
<dbReference type="InterPro" id="IPR016160">
    <property type="entry name" value="Ald_DH_CS_CYS"/>
</dbReference>
<sequence>QANPYTSDGSENGVFAAFNDWNSVHTPKSSDLSLHNLAENVDILTGLHFNHSEFSKSVDCIGVSVTGTSYWTNLTKILSGSWPIEFKLMDLLTTPHQLFDSVIFSLKMAEFVEPVYFTIARSRLGQAIIIIRDHSKNKQHYFFTDETLFIVQTNIEDNIMWSISRRRNVKKRLLELLEQNKLGANSNELIQTRFSKIAQHSKKLIWKICTKCNTRFRVSLNVKGEWHDRYDKCSTVKCGWNLGLSKIGKYHWSCCFNTNFYSFFVRIVVTVVAFLLFLFLTKVGCDFQQHFFLFHLKNFQKLNTFVLQHRKFFLGKEKKGVNHFGLFYLLKLTLLNMKLKLNSTLTTLKGLTSRSYMILQRKRFVTKKDNVPTFGSIINGKEEFSNDKNEINYLSAINPSNNKKFAQFEICNEKLLNECITSAKKVWDNQWKKTRIEERKEIISKYSGKPIWESINDIKFACDIIDYYIEISDNIIKDEKINNNIIRKEPYGVIASIGAWNFPLQIAIYKIFPALLMGNCVIYKPSEHTCLTTHLMGKIAQECGMPEGVLNIIYGDGRIGKKLTENNLIDKITFTGSEHTAHNMMANIYNQRILPATLELGGKSPLIIFDDYPNIKDAVSCAMLANYYSCGQVCSNGTRVYVHYDILDSFLENLLQQISLLKIDNPCYLNTHIGPLIHKNHLQKVLDFIQRAKKDNFVHLIYGGNKYNGYQNKLKDGCFIEPTVFIASNKSSDINYFEQNIEIVKEEIFGPVMTILPFKTESE</sequence>
<evidence type="ECO:0000259" key="5">
    <source>
        <dbReference type="Pfam" id="PF00171"/>
    </source>
</evidence>
<dbReference type="InterPro" id="IPR016161">
    <property type="entry name" value="Ald_DH/histidinol_DH"/>
</dbReference>
<accession>X6MFA0</accession>
<feature type="domain" description="Aldehyde dehydrogenase" evidence="5">
    <location>
        <begin position="392"/>
        <end position="763"/>
    </location>
</feature>
<keyword evidence="4" id="KW-0812">Transmembrane</keyword>
<comment type="similarity">
    <text evidence="3">Belongs to the aldehyde dehydrogenase family.</text>
</comment>
<evidence type="ECO:0000313" key="7">
    <source>
        <dbReference type="Proteomes" id="UP000023152"/>
    </source>
</evidence>
<keyword evidence="4" id="KW-0472">Membrane</keyword>
<dbReference type="EMBL" id="ASPP01022119">
    <property type="protein sequence ID" value="ETO11720.1"/>
    <property type="molecule type" value="Genomic_DNA"/>
</dbReference>
<dbReference type="Proteomes" id="UP000023152">
    <property type="component" value="Unassembled WGS sequence"/>
</dbReference>